<evidence type="ECO:0000313" key="15">
    <source>
        <dbReference type="Proteomes" id="UP000030687"/>
    </source>
</evidence>
<evidence type="ECO:0000256" key="3">
    <source>
        <dbReference type="ARBA" id="ARBA00022617"/>
    </source>
</evidence>
<dbReference type="PRINTS" id="PR00385">
    <property type="entry name" value="P450"/>
</dbReference>
<evidence type="ECO:0000256" key="13">
    <source>
        <dbReference type="SAM" id="Phobius"/>
    </source>
</evidence>
<comment type="similarity">
    <text evidence="2 12">Belongs to the cytochrome P450 family.</text>
</comment>
<keyword evidence="15" id="KW-1185">Reference proteome</keyword>
<dbReference type="InterPro" id="IPR050651">
    <property type="entry name" value="Plant_Cytochrome_P450_Monoox"/>
</dbReference>
<dbReference type="AlphaFoldDB" id="V4SK88"/>
<sequence>MENTVILYSALLLLFLNIIIIALKFSYTRRKNLPPSPPSIPIIGHLHLIKQPMHRILQSLSQKYGPIISLRFGSRLVIVVSSSEAAEECFTKNDIVFANRPKFLTGKHLGYNYTVVTQASYGEHWRNLRRITAIEVFSSHRLSTFLPSRREEIKRLLKKLLSTGSRQGFSKVELKTALSELTFNIMMRMVAGKRYYGDDVEDEEEARRFRTIIKEAAAYGGATNAEDFLPILKWIDVGDHKKRILRFSRTTDAFLQGLIDEHRTKKPGSESTNTMIDHMLALQESQPEYYTDQIIKGLILVMLLAGTDTSAVTIEWAMSNLVNNPEVLEKARAELDSKVGQEYLIDEPDLSKLHYLQSVISETLRLYPAAPLLVPHQSSDDCTVGGYHVPRGAILLVNAWTIHRDPKLWNDPNNFRPERFEKGECEAHKLMPFGLGRRACPGSGLAQRVVGLTLGSLIQCFEWLRIDEEKVDMTEGRGITMPKAKPLEVMCRARPIVNNVSELFD</sequence>
<dbReference type="PANTHER" id="PTHR47947">
    <property type="entry name" value="CYTOCHROME P450 82C3-RELATED"/>
    <property type="match status" value="1"/>
</dbReference>
<keyword evidence="8 11" id="KW-0408">Iron</keyword>
<dbReference type="InterPro" id="IPR036396">
    <property type="entry name" value="Cyt_P450_sf"/>
</dbReference>
<name>V4SK88_CITCL</name>
<organism evidence="14 15">
    <name type="scientific">Citrus clementina</name>
    <name type="common">Clementine</name>
    <name type="synonym">Citrus deliciosa x Citrus sinensis</name>
    <dbReference type="NCBI Taxonomy" id="85681"/>
    <lineage>
        <taxon>Eukaryota</taxon>
        <taxon>Viridiplantae</taxon>
        <taxon>Streptophyta</taxon>
        <taxon>Embryophyta</taxon>
        <taxon>Tracheophyta</taxon>
        <taxon>Spermatophyta</taxon>
        <taxon>Magnoliopsida</taxon>
        <taxon>eudicotyledons</taxon>
        <taxon>Gunneridae</taxon>
        <taxon>Pentapetalae</taxon>
        <taxon>rosids</taxon>
        <taxon>malvids</taxon>
        <taxon>Sapindales</taxon>
        <taxon>Rutaceae</taxon>
        <taxon>Aurantioideae</taxon>
        <taxon>Citrus</taxon>
    </lineage>
</organism>
<keyword evidence="4 13" id="KW-0812">Transmembrane</keyword>
<dbReference type="GO" id="GO:0016705">
    <property type="term" value="F:oxidoreductase activity, acting on paired donors, with incorporation or reduction of molecular oxygen"/>
    <property type="evidence" value="ECO:0007669"/>
    <property type="project" value="InterPro"/>
</dbReference>
<evidence type="ECO:0000256" key="5">
    <source>
        <dbReference type="ARBA" id="ARBA00022723"/>
    </source>
</evidence>
<feature type="transmembrane region" description="Helical" evidence="13">
    <location>
        <begin position="6"/>
        <end position="27"/>
    </location>
</feature>
<keyword evidence="9 12" id="KW-0503">Monooxygenase</keyword>
<dbReference type="GO" id="GO:0016020">
    <property type="term" value="C:membrane"/>
    <property type="evidence" value="ECO:0007669"/>
    <property type="project" value="UniProtKB-SubCell"/>
</dbReference>
<feature type="binding site" description="axial binding residue" evidence="11">
    <location>
        <position position="440"/>
    </location>
    <ligand>
        <name>heme</name>
        <dbReference type="ChEBI" id="CHEBI:30413"/>
    </ligand>
    <ligandPart>
        <name>Fe</name>
        <dbReference type="ChEBI" id="CHEBI:18248"/>
    </ligandPart>
</feature>
<dbReference type="eggNOG" id="KOG0156">
    <property type="taxonomic scope" value="Eukaryota"/>
</dbReference>
<comment type="cofactor">
    <cofactor evidence="11">
        <name>heme</name>
        <dbReference type="ChEBI" id="CHEBI:30413"/>
    </cofactor>
</comment>
<evidence type="ECO:0000256" key="1">
    <source>
        <dbReference type="ARBA" id="ARBA00004167"/>
    </source>
</evidence>
<accession>V4SK88</accession>
<dbReference type="OMA" id="ALRWFDY"/>
<dbReference type="InterPro" id="IPR002401">
    <property type="entry name" value="Cyt_P450_E_grp-I"/>
</dbReference>
<evidence type="ECO:0000256" key="10">
    <source>
        <dbReference type="ARBA" id="ARBA00023136"/>
    </source>
</evidence>
<dbReference type="SUPFAM" id="SSF48264">
    <property type="entry name" value="Cytochrome P450"/>
    <property type="match status" value="1"/>
</dbReference>
<evidence type="ECO:0000256" key="8">
    <source>
        <dbReference type="ARBA" id="ARBA00023004"/>
    </source>
</evidence>
<dbReference type="Pfam" id="PF00067">
    <property type="entry name" value="p450"/>
    <property type="match status" value="1"/>
</dbReference>
<dbReference type="Proteomes" id="UP000030687">
    <property type="component" value="Unassembled WGS sequence"/>
</dbReference>
<dbReference type="PANTHER" id="PTHR47947:SF62">
    <property type="entry name" value="CYTOCHROME P450, FAMILY 81, SUBFAMILY D, POLYPEPTIDE 5"/>
    <property type="match status" value="1"/>
</dbReference>
<evidence type="ECO:0008006" key="16">
    <source>
        <dbReference type="Google" id="ProtNLM"/>
    </source>
</evidence>
<keyword evidence="10 13" id="KW-0472">Membrane</keyword>
<keyword evidence="7 12" id="KW-0560">Oxidoreductase</keyword>
<dbReference type="InterPro" id="IPR001128">
    <property type="entry name" value="Cyt_P450"/>
</dbReference>
<keyword evidence="6 13" id="KW-1133">Transmembrane helix</keyword>
<proteinExistence type="inferred from homology"/>
<evidence type="ECO:0000256" key="7">
    <source>
        <dbReference type="ARBA" id="ARBA00023002"/>
    </source>
</evidence>
<comment type="subcellular location">
    <subcellularLocation>
        <location evidence="1">Membrane</location>
        <topology evidence="1">Single-pass membrane protein</topology>
    </subcellularLocation>
</comment>
<dbReference type="InterPro" id="IPR017972">
    <property type="entry name" value="Cyt_P450_CS"/>
</dbReference>
<dbReference type="FunFam" id="1.10.630.10:FF:000023">
    <property type="entry name" value="Cytochrome P450 family protein"/>
    <property type="match status" value="1"/>
</dbReference>
<dbReference type="PRINTS" id="PR00463">
    <property type="entry name" value="EP450I"/>
</dbReference>
<dbReference type="OrthoDB" id="1055148at2759"/>
<evidence type="ECO:0000313" key="14">
    <source>
        <dbReference type="EMBL" id="ESR39240.1"/>
    </source>
</evidence>
<evidence type="ECO:0000256" key="12">
    <source>
        <dbReference type="RuleBase" id="RU000461"/>
    </source>
</evidence>
<dbReference type="Gene3D" id="1.10.630.10">
    <property type="entry name" value="Cytochrome P450"/>
    <property type="match status" value="1"/>
</dbReference>
<evidence type="ECO:0000256" key="9">
    <source>
        <dbReference type="ARBA" id="ARBA00023033"/>
    </source>
</evidence>
<evidence type="ECO:0000256" key="4">
    <source>
        <dbReference type="ARBA" id="ARBA00022692"/>
    </source>
</evidence>
<dbReference type="Gramene" id="ESR39240">
    <property type="protein sequence ID" value="ESR39240"/>
    <property type="gene ID" value="CICLE_v10025420mg"/>
</dbReference>
<dbReference type="GO" id="GO:0020037">
    <property type="term" value="F:heme binding"/>
    <property type="evidence" value="ECO:0007669"/>
    <property type="project" value="InterPro"/>
</dbReference>
<gene>
    <name evidence="14" type="ORF">CICLE_v10025420mg</name>
</gene>
<protein>
    <recommendedName>
        <fullName evidence="16">Cytochrome P450</fullName>
    </recommendedName>
</protein>
<dbReference type="InParanoid" id="V4SK88"/>
<dbReference type="CDD" id="cd20653">
    <property type="entry name" value="CYP81"/>
    <property type="match status" value="1"/>
</dbReference>
<dbReference type="GO" id="GO:0005506">
    <property type="term" value="F:iron ion binding"/>
    <property type="evidence" value="ECO:0007669"/>
    <property type="project" value="InterPro"/>
</dbReference>
<dbReference type="FunCoup" id="V4SK88">
    <property type="interactions" value="287"/>
</dbReference>
<evidence type="ECO:0000256" key="2">
    <source>
        <dbReference type="ARBA" id="ARBA00010617"/>
    </source>
</evidence>
<dbReference type="PROSITE" id="PS00086">
    <property type="entry name" value="CYTOCHROME_P450"/>
    <property type="match status" value="1"/>
</dbReference>
<evidence type="ECO:0000256" key="6">
    <source>
        <dbReference type="ARBA" id="ARBA00022989"/>
    </source>
</evidence>
<keyword evidence="5 11" id="KW-0479">Metal-binding</keyword>
<dbReference type="EMBL" id="KI536925">
    <property type="protein sequence ID" value="ESR39240.1"/>
    <property type="molecule type" value="Genomic_DNA"/>
</dbReference>
<evidence type="ECO:0000256" key="11">
    <source>
        <dbReference type="PIRSR" id="PIRSR602401-1"/>
    </source>
</evidence>
<dbReference type="KEGG" id="cic:CICLE_v10025420mg"/>
<reference evidence="14 15" key="1">
    <citation type="submission" date="2013-10" db="EMBL/GenBank/DDBJ databases">
        <authorList>
            <consortium name="International Citrus Genome Consortium"/>
            <person name="Jenkins J."/>
            <person name="Schmutz J."/>
            <person name="Prochnik S."/>
            <person name="Rokhsar D."/>
            <person name="Gmitter F."/>
            <person name="Ollitrault P."/>
            <person name="Machado M."/>
            <person name="Talon M."/>
            <person name="Wincker P."/>
            <person name="Jaillon O."/>
            <person name="Morgante M."/>
        </authorList>
    </citation>
    <scope>NUCLEOTIDE SEQUENCE</scope>
    <source>
        <strain evidence="15">cv. Clemenules</strain>
    </source>
</reference>
<dbReference type="GO" id="GO:0004497">
    <property type="term" value="F:monooxygenase activity"/>
    <property type="evidence" value="ECO:0007669"/>
    <property type="project" value="UniProtKB-KW"/>
</dbReference>
<keyword evidence="3 11" id="KW-0349">Heme</keyword>